<dbReference type="GO" id="GO:0005829">
    <property type="term" value="C:cytosol"/>
    <property type="evidence" value="ECO:0007669"/>
    <property type="project" value="TreeGrafter"/>
</dbReference>
<evidence type="ECO:0000313" key="7">
    <source>
        <dbReference type="EMBL" id="REL34433.1"/>
    </source>
</evidence>
<evidence type="ECO:0000256" key="3">
    <source>
        <dbReference type="ARBA" id="ARBA00022730"/>
    </source>
</evidence>
<keyword evidence="6" id="KW-0175">Coiled coil</keyword>
<dbReference type="GO" id="GO:1902626">
    <property type="term" value="P:assembly of large subunit precursor of preribosome"/>
    <property type="evidence" value="ECO:0007669"/>
    <property type="project" value="UniProtKB-UniRule"/>
</dbReference>
<evidence type="ECO:0000256" key="5">
    <source>
        <dbReference type="HAMAP-Rule" id="MF_00765"/>
    </source>
</evidence>
<dbReference type="AlphaFoldDB" id="A0A3E0UCX3"/>
<dbReference type="InterPro" id="IPR006839">
    <property type="entry name" value="DarP"/>
</dbReference>
<evidence type="ECO:0000313" key="8">
    <source>
        <dbReference type="Proteomes" id="UP000256999"/>
    </source>
</evidence>
<dbReference type="Pfam" id="PF04751">
    <property type="entry name" value="DarP"/>
    <property type="match status" value="1"/>
</dbReference>
<keyword evidence="3 5" id="KW-0699">rRNA-binding</keyword>
<comment type="function">
    <text evidence="5">Member of a network of 50S ribosomal subunit biogenesis factors which assembles along the 30S-50S interface, preventing incorrect 23S rRNA structures from forming. Promotes peptidyl transferase center (PTC) maturation.</text>
</comment>
<organism evidence="7 8">
    <name type="scientific">Thalassotalea euphylliae</name>
    <dbReference type="NCBI Taxonomy" id="1655234"/>
    <lineage>
        <taxon>Bacteria</taxon>
        <taxon>Pseudomonadati</taxon>
        <taxon>Pseudomonadota</taxon>
        <taxon>Gammaproteobacteria</taxon>
        <taxon>Alteromonadales</taxon>
        <taxon>Colwelliaceae</taxon>
        <taxon>Thalassotalea</taxon>
    </lineage>
</organism>
<evidence type="ECO:0000256" key="4">
    <source>
        <dbReference type="ARBA" id="ARBA00022884"/>
    </source>
</evidence>
<dbReference type="RefSeq" id="WP_115999110.1">
    <property type="nucleotide sequence ID" value="NZ_QUOV01000001.1"/>
</dbReference>
<dbReference type="Gene3D" id="1.10.60.30">
    <property type="entry name" value="PSPTO4464-like domains"/>
    <property type="match status" value="2"/>
</dbReference>
<dbReference type="InterPro" id="IPR023153">
    <property type="entry name" value="DarP_sf"/>
</dbReference>
<dbReference type="SUPFAM" id="SSF158710">
    <property type="entry name" value="PSPTO4464-like"/>
    <property type="match status" value="1"/>
</dbReference>
<name>A0A3E0UCX3_9GAMM</name>
<dbReference type="PANTHER" id="PTHR38101">
    <property type="entry name" value="UPF0307 PROTEIN YJGA"/>
    <property type="match status" value="1"/>
</dbReference>
<keyword evidence="4 5" id="KW-0694">RNA-binding</keyword>
<dbReference type="EMBL" id="QUOV01000001">
    <property type="protein sequence ID" value="REL34433.1"/>
    <property type="molecule type" value="Genomic_DNA"/>
</dbReference>
<evidence type="ECO:0000256" key="6">
    <source>
        <dbReference type="SAM" id="Coils"/>
    </source>
</evidence>
<reference evidence="7 8" key="1">
    <citation type="submission" date="2018-08" db="EMBL/GenBank/DDBJ databases">
        <title>Thalassotalea euphylliae genome.</title>
        <authorList>
            <person name="Summers S."/>
            <person name="Rice S.A."/>
            <person name="Freckelton M.L."/>
            <person name="Nedved B.T."/>
            <person name="Hadfield M.G."/>
        </authorList>
    </citation>
    <scope>NUCLEOTIDE SEQUENCE [LARGE SCALE GENOMIC DNA]</scope>
    <source>
        <strain evidence="7 8">H2</strain>
    </source>
</reference>
<protein>
    <recommendedName>
        <fullName evidence="5">Dual-action ribosomal maturation protein DarP</fullName>
    </recommendedName>
    <alternativeName>
        <fullName evidence="5">Large ribosomal subunit assembly factor DarP</fullName>
    </alternativeName>
</protein>
<feature type="coiled-coil region" evidence="6">
    <location>
        <begin position="85"/>
        <end position="137"/>
    </location>
</feature>
<dbReference type="GO" id="GO:0043022">
    <property type="term" value="F:ribosome binding"/>
    <property type="evidence" value="ECO:0007669"/>
    <property type="project" value="UniProtKB-UniRule"/>
</dbReference>
<sequence length="173" mass="20080">MHHLDHDIDEFDEDYVSKTDVKRYMHELQDLALTIIRLPKAKRNKLPLNEELQDAMILADKILNKPDALKRHSRFVAKLLTEVDVDVLKAEMDALANKHQQQSKQHEKFELLRDQLLAGGNQEIEDLLAQCAGMERQKLRQLVRQASKEQANNKPGKSHRDLLAYIKAHYQGQ</sequence>
<keyword evidence="1 5" id="KW-0963">Cytoplasm</keyword>
<dbReference type="GO" id="GO:0019843">
    <property type="term" value="F:rRNA binding"/>
    <property type="evidence" value="ECO:0007669"/>
    <property type="project" value="UniProtKB-UniRule"/>
</dbReference>
<evidence type="ECO:0000256" key="1">
    <source>
        <dbReference type="ARBA" id="ARBA00022490"/>
    </source>
</evidence>
<accession>A0A3E0UCX3</accession>
<comment type="similarity">
    <text evidence="5">Belongs to the DarP family.</text>
</comment>
<dbReference type="NCBIfam" id="NF003593">
    <property type="entry name" value="PRK05255.1-1"/>
    <property type="match status" value="1"/>
</dbReference>
<evidence type="ECO:0000256" key="2">
    <source>
        <dbReference type="ARBA" id="ARBA00022517"/>
    </source>
</evidence>
<dbReference type="PANTHER" id="PTHR38101:SF1">
    <property type="entry name" value="UPF0307 PROTEIN YJGA"/>
    <property type="match status" value="1"/>
</dbReference>
<keyword evidence="2 5" id="KW-0690">Ribosome biogenesis</keyword>
<comment type="caution">
    <text evidence="7">The sequence shown here is derived from an EMBL/GenBank/DDBJ whole genome shotgun (WGS) entry which is preliminary data.</text>
</comment>
<dbReference type="HAMAP" id="MF_00765">
    <property type="entry name" value="DarP"/>
    <property type="match status" value="1"/>
</dbReference>
<comment type="subcellular location">
    <subcellularLocation>
        <location evidence="5">Cytoplasm</location>
    </subcellularLocation>
    <text evidence="5">Associates with late stage pre-50S ribosomal subunits.</text>
</comment>
<dbReference type="PIRSF" id="PIRSF016183">
    <property type="entry name" value="UCP016183"/>
    <property type="match status" value="1"/>
</dbReference>
<proteinExistence type="inferred from homology"/>
<dbReference type="Proteomes" id="UP000256999">
    <property type="component" value="Unassembled WGS sequence"/>
</dbReference>
<gene>
    <name evidence="5" type="primary">darP</name>
    <name evidence="7" type="ORF">DXX92_03165</name>
</gene>
<dbReference type="CDD" id="cd16331">
    <property type="entry name" value="YjgA-like"/>
    <property type="match status" value="1"/>
</dbReference>